<dbReference type="Proteomes" id="UP000799770">
    <property type="component" value="Unassembled WGS sequence"/>
</dbReference>
<feature type="active site" description="For OMPdecase activity" evidence="10">
    <location>
        <position position="100"/>
    </location>
</feature>
<dbReference type="GO" id="GO:0044205">
    <property type="term" value="P:'de novo' UMP biosynthetic process"/>
    <property type="evidence" value="ECO:0007669"/>
    <property type="project" value="UniProtKB-UniPathway"/>
</dbReference>
<keyword evidence="7" id="KW-0456">Lyase</keyword>
<evidence type="ECO:0000256" key="8">
    <source>
        <dbReference type="ARBA" id="ARBA00031744"/>
    </source>
</evidence>
<evidence type="ECO:0000259" key="13">
    <source>
        <dbReference type="SMART" id="SM00934"/>
    </source>
</evidence>
<dbReference type="PROSITE" id="PS00156">
    <property type="entry name" value="OMPDECASE"/>
    <property type="match status" value="1"/>
</dbReference>
<evidence type="ECO:0000313" key="14">
    <source>
        <dbReference type="EMBL" id="KAF2119961.1"/>
    </source>
</evidence>
<keyword evidence="5" id="KW-0210">Decarboxylase</keyword>
<evidence type="ECO:0000256" key="2">
    <source>
        <dbReference type="ARBA" id="ARBA00011018"/>
    </source>
</evidence>
<evidence type="ECO:0000256" key="11">
    <source>
        <dbReference type="PIRSR" id="PIRSR614732-2"/>
    </source>
</evidence>
<evidence type="ECO:0000256" key="5">
    <source>
        <dbReference type="ARBA" id="ARBA00022793"/>
    </source>
</evidence>
<dbReference type="GO" id="GO:0004590">
    <property type="term" value="F:orotidine-5'-phosphate decarboxylase activity"/>
    <property type="evidence" value="ECO:0007669"/>
    <property type="project" value="UniProtKB-EC"/>
</dbReference>
<evidence type="ECO:0000313" key="15">
    <source>
        <dbReference type="Proteomes" id="UP000799770"/>
    </source>
</evidence>
<evidence type="ECO:0000256" key="9">
    <source>
        <dbReference type="ARBA" id="ARBA00033428"/>
    </source>
</evidence>
<proteinExistence type="inferred from homology"/>
<feature type="active site" description="For OMPdecase activity" evidence="10">
    <location>
        <position position="97"/>
    </location>
</feature>
<feature type="region of interest" description="Disordered" evidence="12">
    <location>
        <begin position="158"/>
        <end position="194"/>
    </location>
</feature>
<feature type="active site" description="For OMPdecase activity" evidence="10">
    <location>
        <position position="95"/>
    </location>
</feature>
<dbReference type="Pfam" id="PF00215">
    <property type="entry name" value="OMPdecase"/>
    <property type="match status" value="2"/>
</dbReference>
<keyword evidence="15" id="KW-1185">Reference proteome</keyword>
<dbReference type="CDD" id="cd04725">
    <property type="entry name" value="OMP_decarboxylase_like"/>
    <property type="match status" value="1"/>
</dbReference>
<evidence type="ECO:0000256" key="10">
    <source>
        <dbReference type="PIRSR" id="PIRSR614732-1"/>
    </source>
</evidence>
<dbReference type="GO" id="GO:0006207">
    <property type="term" value="P:'de novo' pyrimidine nucleobase biosynthetic process"/>
    <property type="evidence" value="ECO:0007669"/>
    <property type="project" value="InterPro"/>
</dbReference>
<protein>
    <recommendedName>
        <fullName evidence="4">Orotidine 5'-phosphate decarboxylase</fullName>
        <ecNumber evidence="3">4.1.1.23</ecNumber>
    </recommendedName>
    <alternativeName>
        <fullName evidence="9">OMP decarboxylase</fullName>
    </alternativeName>
    <alternativeName>
        <fullName evidence="8">Uridine 5'-monophosphate synthase</fullName>
    </alternativeName>
</protein>
<dbReference type="InterPro" id="IPR011060">
    <property type="entry name" value="RibuloseP-bd_barrel"/>
</dbReference>
<dbReference type="EMBL" id="ML977314">
    <property type="protein sequence ID" value="KAF2119961.1"/>
    <property type="molecule type" value="Genomic_DNA"/>
</dbReference>
<sequence>MAHPTWTCSYRERSSLPTTGPLASYLLRLISIKKTNLSLSADVDTSAELLALAEEVGDSICVFKTHCDIVTDWTERTAQALREIARRKHFLVFEDRKFADIGGTVQKQYTSGYHRIATWAEITNAHILPGPAIVTALHQAANRTIAKYNTAVHTEISASPALTTSHDDDEDDDDEGSKTEIAVESPLEAEDSEERRLSIKALDRKHSVVSITTSITSRTESISPRPQPDFHHDEAFTFDTPTLLARLGEAPYLRSLLLLAEMSSEGHLLTPEYSAKCVEIARQNREFVMGFIAQRSLNKEADDNFITMTPGCQLPPPGQDGKKLGDGLGQQYNTPRSLIFEQGCDIIIVGRGIVNAPSRKKEAERYRIEGWKAYEERIKKG</sequence>
<dbReference type="InterPro" id="IPR018089">
    <property type="entry name" value="OMPdecase_AS"/>
</dbReference>
<evidence type="ECO:0000256" key="6">
    <source>
        <dbReference type="ARBA" id="ARBA00022975"/>
    </source>
</evidence>
<evidence type="ECO:0000256" key="4">
    <source>
        <dbReference type="ARBA" id="ARBA00021923"/>
    </source>
</evidence>
<comment type="pathway">
    <text evidence="1">Pyrimidine metabolism; UMP biosynthesis via de novo pathway; UMP from orotate: step 2/2.</text>
</comment>
<dbReference type="GO" id="GO:0005829">
    <property type="term" value="C:cytosol"/>
    <property type="evidence" value="ECO:0007669"/>
    <property type="project" value="TreeGrafter"/>
</dbReference>
<accession>A0A6A5ZNZ2</accession>
<feature type="domain" description="Orotidine 5'-phosphate decarboxylase" evidence="13">
    <location>
        <begin position="36"/>
        <end position="366"/>
    </location>
</feature>
<dbReference type="UniPathway" id="UPA00070">
    <property type="reaction ID" value="UER00120"/>
</dbReference>
<reference evidence="14" key="1">
    <citation type="journal article" date="2020" name="Stud. Mycol.">
        <title>101 Dothideomycetes genomes: a test case for predicting lifestyles and emergence of pathogens.</title>
        <authorList>
            <person name="Haridas S."/>
            <person name="Albert R."/>
            <person name="Binder M."/>
            <person name="Bloem J."/>
            <person name="Labutti K."/>
            <person name="Salamov A."/>
            <person name="Andreopoulos B."/>
            <person name="Baker S."/>
            <person name="Barry K."/>
            <person name="Bills G."/>
            <person name="Bluhm B."/>
            <person name="Cannon C."/>
            <person name="Castanera R."/>
            <person name="Culley D."/>
            <person name="Daum C."/>
            <person name="Ezra D."/>
            <person name="Gonzalez J."/>
            <person name="Henrissat B."/>
            <person name="Kuo A."/>
            <person name="Liang C."/>
            <person name="Lipzen A."/>
            <person name="Lutzoni F."/>
            <person name="Magnuson J."/>
            <person name="Mondo S."/>
            <person name="Nolan M."/>
            <person name="Ohm R."/>
            <person name="Pangilinan J."/>
            <person name="Park H.-J."/>
            <person name="Ramirez L."/>
            <person name="Alfaro M."/>
            <person name="Sun H."/>
            <person name="Tritt A."/>
            <person name="Yoshinaga Y."/>
            <person name="Zwiers L.-H."/>
            <person name="Turgeon B."/>
            <person name="Goodwin S."/>
            <person name="Spatafora J."/>
            <person name="Crous P."/>
            <person name="Grigoriev I."/>
        </authorList>
    </citation>
    <scope>NUCLEOTIDE SEQUENCE</scope>
    <source>
        <strain evidence="14">CBS 627.86</strain>
    </source>
</reference>
<organism evidence="14 15">
    <name type="scientific">Lophiotrema nucula</name>
    <dbReference type="NCBI Taxonomy" id="690887"/>
    <lineage>
        <taxon>Eukaryota</taxon>
        <taxon>Fungi</taxon>
        <taxon>Dikarya</taxon>
        <taxon>Ascomycota</taxon>
        <taxon>Pezizomycotina</taxon>
        <taxon>Dothideomycetes</taxon>
        <taxon>Pleosporomycetidae</taxon>
        <taxon>Pleosporales</taxon>
        <taxon>Lophiotremataceae</taxon>
        <taxon>Lophiotrema</taxon>
    </lineage>
</organism>
<dbReference type="SMART" id="SM00934">
    <property type="entry name" value="OMPdecase"/>
    <property type="match status" value="1"/>
</dbReference>
<keyword evidence="6" id="KW-0665">Pyrimidine biosynthesis</keyword>
<gene>
    <name evidence="14" type="ORF">BDV96DRAFT_641828</name>
</gene>
<feature type="binding site" evidence="11">
    <location>
        <position position="42"/>
    </location>
    <ligand>
        <name>substrate</name>
    </ligand>
</feature>
<dbReference type="InterPro" id="IPR014732">
    <property type="entry name" value="OMPdecase"/>
</dbReference>
<dbReference type="OrthoDB" id="10263753at2759"/>
<feature type="binding site" evidence="11">
    <location>
        <position position="64"/>
    </location>
    <ligand>
        <name>substrate</name>
    </ligand>
</feature>
<dbReference type="InterPro" id="IPR001754">
    <property type="entry name" value="OMPdeCOase_dom"/>
</dbReference>
<dbReference type="EC" id="4.1.1.23" evidence="3"/>
<evidence type="ECO:0000256" key="7">
    <source>
        <dbReference type="ARBA" id="ARBA00023239"/>
    </source>
</evidence>
<name>A0A6A5ZNZ2_9PLEO</name>
<dbReference type="InterPro" id="IPR013785">
    <property type="entry name" value="Aldolase_TIM"/>
</dbReference>
<comment type="similarity">
    <text evidence="2">Belongs to the OMP decarboxylase family.</text>
</comment>
<evidence type="ECO:0000256" key="12">
    <source>
        <dbReference type="SAM" id="MobiDB-lite"/>
    </source>
</evidence>
<evidence type="ECO:0000256" key="3">
    <source>
        <dbReference type="ARBA" id="ARBA00012321"/>
    </source>
</evidence>
<dbReference type="SUPFAM" id="SSF51366">
    <property type="entry name" value="Ribulose-phoshate binding barrel"/>
    <property type="match status" value="1"/>
</dbReference>
<dbReference type="FunFam" id="3.20.20.70:FF:000606">
    <property type="match status" value="1"/>
</dbReference>
<dbReference type="PANTHER" id="PTHR32119">
    <property type="entry name" value="OROTIDINE 5'-PHOSPHATE DECARBOXYLASE"/>
    <property type="match status" value="1"/>
</dbReference>
<dbReference type="AlphaFoldDB" id="A0A6A5ZNZ2"/>
<evidence type="ECO:0000256" key="1">
    <source>
        <dbReference type="ARBA" id="ARBA00004861"/>
    </source>
</evidence>
<dbReference type="PANTHER" id="PTHR32119:SF2">
    <property type="entry name" value="OROTIDINE 5'-PHOSPHATE DECARBOXYLASE"/>
    <property type="match status" value="1"/>
</dbReference>
<dbReference type="Gene3D" id="3.20.20.70">
    <property type="entry name" value="Aldolase class I"/>
    <property type="match status" value="2"/>
</dbReference>